<evidence type="ECO:0000313" key="3">
    <source>
        <dbReference type="Proteomes" id="UP001217754"/>
    </source>
</evidence>
<name>A0AAF0JBM7_9BASI</name>
<gene>
    <name evidence="2" type="ORF">MJAP1_003651</name>
</gene>
<feature type="region of interest" description="Disordered" evidence="1">
    <location>
        <begin position="1"/>
        <end position="38"/>
    </location>
</feature>
<accession>A0AAF0JBM7</accession>
<evidence type="ECO:0000313" key="2">
    <source>
        <dbReference type="EMBL" id="WFD40663.1"/>
    </source>
</evidence>
<feature type="compositionally biased region" description="Acidic residues" evidence="1">
    <location>
        <begin position="441"/>
        <end position="460"/>
    </location>
</feature>
<dbReference type="Proteomes" id="UP001217754">
    <property type="component" value="Chromosome 7"/>
</dbReference>
<sequence length="507" mass="53848">MPGGAETAERFAEYEMETEAHEEGHEHDVGDSSDEAPPTMRFTFHDQDFAVFPARGDSGTIYYVSNDPDEELESVAAPELVVAEDAYWNPLESIFSALRIPSALGEFLDEDTALTLAFPDLDLSVQEDDMYTREISLHDIYRLALGFGFHASLHVVVTQTPRFISRYNELATMMNDADDAIWEEHDGEEIQEISEEDAEQDGDNDQEVDDAEKGNAQPADEASKTEHDDGASATVAAPAAGDGEKPNAGENAAHEDLEEAHETGDGAETKAANATGEDAQEGEEAYEEEADAEAHEGQDTEADAEEGEAEEPNADAEEADAEEADADEADEADEAEADEADEADEAEADEAKPANAPEGDHAEAGESGDEATVNEAEASKASTDEPATTGTTEQSAPAEKPATDSAEQGATPTGAAPEPSATSDTLPSEMASPSGHTAADLDPEADYEPSEPLTGEEVDVDAPGAYDAYEDEHAEYEEPESAPVRAKRPGADADTAKDEAKRPKVES</sequence>
<dbReference type="InterPro" id="IPR018822">
    <property type="entry name" value="UPF0646"/>
</dbReference>
<feature type="compositionally biased region" description="Low complexity" evidence="1">
    <location>
        <begin position="231"/>
        <end position="241"/>
    </location>
</feature>
<evidence type="ECO:0000256" key="1">
    <source>
        <dbReference type="SAM" id="MobiDB-lite"/>
    </source>
</evidence>
<keyword evidence="3" id="KW-1185">Reference proteome</keyword>
<reference evidence="2" key="1">
    <citation type="submission" date="2023-03" db="EMBL/GenBank/DDBJ databases">
        <title>Mating type loci evolution in Malassezia.</title>
        <authorList>
            <person name="Coelho M.A."/>
        </authorList>
    </citation>
    <scope>NUCLEOTIDE SEQUENCE</scope>
    <source>
        <strain evidence="2">CBS 9431</strain>
    </source>
</reference>
<feature type="compositionally biased region" description="Basic and acidic residues" evidence="1">
    <location>
        <begin position="242"/>
        <end position="268"/>
    </location>
</feature>
<dbReference type="RefSeq" id="XP_060123560.1">
    <property type="nucleotide sequence ID" value="XM_060267577.1"/>
</dbReference>
<protein>
    <submittedName>
        <fullName evidence="2">Uncharacterized protein</fullName>
    </submittedName>
</protein>
<feature type="compositionally biased region" description="Basic and acidic residues" evidence="1">
    <location>
        <begin position="489"/>
        <end position="507"/>
    </location>
</feature>
<feature type="compositionally biased region" description="Polar residues" evidence="1">
    <location>
        <begin position="385"/>
        <end position="395"/>
    </location>
</feature>
<dbReference type="EMBL" id="CP119964">
    <property type="protein sequence ID" value="WFD40663.1"/>
    <property type="molecule type" value="Genomic_DNA"/>
</dbReference>
<feature type="compositionally biased region" description="Acidic residues" evidence="1">
    <location>
        <begin position="468"/>
        <end position="480"/>
    </location>
</feature>
<feature type="compositionally biased region" description="Acidic residues" evidence="1">
    <location>
        <begin position="299"/>
        <end position="348"/>
    </location>
</feature>
<feature type="region of interest" description="Disordered" evidence="1">
    <location>
        <begin position="191"/>
        <end position="507"/>
    </location>
</feature>
<organism evidence="2 3">
    <name type="scientific">Malassezia japonica</name>
    <dbReference type="NCBI Taxonomy" id="223818"/>
    <lineage>
        <taxon>Eukaryota</taxon>
        <taxon>Fungi</taxon>
        <taxon>Dikarya</taxon>
        <taxon>Basidiomycota</taxon>
        <taxon>Ustilaginomycotina</taxon>
        <taxon>Malasseziomycetes</taxon>
        <taxon>Malasseziales</taxon>
        <taxon>Malasseziaceae</taxon>
        <taxon>Malassezia</taxon>
    </lineage>
</organism>
<feature type="compositionally biased region" description="Basic and acidic residues" evidence="1">
    <location>
        <begin position="7"/>
        <end position="30"/>
    </location>
</feature>
<dbReference type="Pfam" id="PF10336">
    <property type="entry name" value="DUF2420"/>
    <property type="match status" value="1"/>
</dbReference>
<feature type="compositionally biased region" description="Acidic residues" evidence="1">
    <location>
        <begin position="278"/>
        <end position="291"/>
    </location>
</feature>
<feature type="compositionally biased region" description="Basic and acidic residues" evidence="1">
    <location>
        <begin position="221"/>
        <end position="230"/>
    </location>
</feature>
<dbReference type="GeneID" id="85227302"/>
<proteinExistence type="predicted"/>
<dbReference type="AlphaFoldDB" id="A0AAF0JBM7"/>
<feature type="compositionally biased region" description="Acidic residues" evidence="1">
    <location>
        <begin position="191"/>
        <end position="210"/>
    </location>
</feature>